<evidence type="ECO:0000313" key="1">
    <source>
        <dbReference type="EMBL" id="MFD1366927.1"/>
    </source>
</evidence>
<proteinExistence type="predicted"/>
<accession>A0ABW4A9U1</accession>
<sequence>MRRREPEIVRPAGHQAPPRWIQQLRQGLEEYHRVHGTARKDGGLTITEGFGQWWRAEQDAWCIENGCHRAGTKTCEQVLPSGRDCGARERRRSP</sequence>
<evidence type="ECO:0000313" key="2">
    <source>
        <dbReference type="Proteomes" id="UP001597183"/>
    </source>
</evidence>
<comment type="caution">
    <text evidence="1">The sequence shown here is derived from an EMBL/GenBank/DDBJ whole genome shotgun (WGS) entry which is preliminary data.</text>
</comment>
<dbReference type="Proteomes" id="UP001597183">
    <property type="component" value="Unassembled WGS sequence"/>
</dbReference>
<keyword evidence="2" id="KW-1185">Reference proteome</keyword>
<organism evidence="1 2">
    <name type="scientific">Actinoplanes sichuanensis</name>
    <dbReference type="NCBI Taxonomy" id="512349"/>
    <lineage>
        <taxon>Bacteria</taxon>
        <taxon>Bacillati</taxon>
        <taxon>Actinomycetota</taxon>
        <taxon>Actinomycetes</taxon>
        <taxon>Micromonosporales</taxon>
        <taxon>Micromonosporaceae</taxon>
        <taxon>Actinoplanes</taxon>
    </lineage>
</organism>
<protein>
    <submittedName>
        <fullName evidence="1">Uncharacterized protein</fullName>
    </submittedName>
</protein>
<gene>
    <name evidence="1" type="ORF">ACFQ5G_16365</name>
</gene>
<name>A0ABW4A9U1_9ACTN</name>
<reference evidence="2" key="1">
    <citation type="journal article" date="2019" name="Int. J. Syst. Evol. Microbiol.">
        <title>The Global Catalogue of Microorganisms (GCM) 10K type strain sequencing project: providing services to taxonomists for standard genome sequencing and annotation.</title>
        <authorList>
            <consortium name="The Broad Institute Genomics Platform"/>
            <consortium name="The Broad Institute Genome Sequencing Center for Infectious Disease"/>
            <person name="Wu L."/>
            <person name="Ma J."/>
        </authorList>
    </citation>
    <scope>NUCLEOTIDE SEQUENCE [LARGE SCALE GENOMIC DNA]</scope>
    <source>
        <strain evidence="2">CCM 7526</strain>
    </source>
</reference>
<dbReference type="RefSeq" id="WP_317787830.1">
    <property type="nucleotide sequence ID" value="NZ_AP028461.1"/>
</dbReference>
<dbReference type="EMBL" id="JBHTMK010000019">
    <property type="protein sequence ID" value="MFD1366927.1"/>
    <property type="molecule type" value="Genomic_DNA"/>
</dbReference>